<evidence type="ECO:0000313" key="3">
    <source>
        <dbReference type="Proteomes" id="UP000250163"/>
    </source>
</evidence>
<dbReference type="AlphaFoldDB" id="A0A330LMW8"/>
<dbReference type="Proteomes" id="UP000250163">
    <property type="component" value="Chromosome MORIYA"/>
</dbReference>
<evidence type="ECO:0000259" key="1">
    <source>
        <dbReference type="Pfam" id="PF20042"/>
    </source>
</evidence>
<gene>
    <name evidence="2" type="ORF">MORIYA_0720</name>
</gene>
<proteinExistence type="predicted"/>
<reference evidence="3" key="1">
    <citation type="submission" date="2018-05" db="EMBL/GenBank/DDBJ databases">
        <authorList>
            <person name="Cea G.-C."/>
            <person name="William W."/>
        </authorList>
    </citation>
    <scope>NUCLEOTIDE SEQUENCE [LARGE SCALE GENOMIC DNA]</scope>
    <source>
        <strain evidence="3">DB21MT 5</strain>
    </source>
</reference>
<accession>A0A330LMW8</accession>
<organism evidence="2 3">
    <name type="scientific">Moritella yayanosii</name>
    <dbReference type="NCBI Taxonomy" id="69539"/>
    <lineage>
        <taxon>Bacteria</taxon>
        <taxon>Pseudomonadati</taxon>
        <taxon>Pseudomonadota</taxon>
        <taxon>Gammaproteobacteria</taxon>
        <taxon>Alteromonadales</taxon>
        <taxon>Moritellaceae</taxon>
        <taxon>Moritella</taxon>
    </lineage>
</organism>
<sequence length="53" mass="6341">MFSRPYLKNKIYQTEPPEVVNLNEANKLIQELWQQLREYEDRLATSSRGISDQ</sequence>
<name>A0A330LMW8_9GAMM</name>
<dbReference type="Pfam" id="PF20042">
    <property type="entry name" value="DUF6444"/>
    <property type="match status" value="1"/>
</dbReference>
<evidence type="ECO:0000313" key="2">
    <source>
        <dbReference type="EMBL" id="SQD77198.1"/>
    </source>
</evidence>
<protein>
    <recommendedName>
        <fullName evidence="1">DUF6444 domain-containing protein</fullName>
    </recommendedName>
</protein>
<dbReference type="InterPro" id="IPR045618">
    <property type="entry name" value="DUF6444"/>
</dbReference>
<feature type="domain" description="DUF6444" evidence="1">
    <location>
        <begin position="15"/>
        <end position="49"/>
    </location>
</feature>
<dbReference type="KEGG" id="mya:MORIYA_0720"/>
<dbReference type="EMBL" id="LS483250">
    <property type="protein sequence ID" value="SQD77198.1"/>
    <property type="molecule type" value="Genomic_DNA"/>
</dbReference>
<keyword evidence="3" id="KW-1185">Reference proteome</keyword>